<dbReference type="Gene3D" id="3.50.50.60">
    <property type="entry name" value="FAD/NAD(P)-binding domain"/>
    <property type="match status" value="2"/>
</dbReference>
<dbReference type="STRING" id="84724.SAMN04488564_106394"/>
<dbReference type="InterPro" id="IPR036188">
    <property type="entry name" value="FAD/NAD-bd_sf"/>
</dbReference>
<gene>
    <name evidence="2" type="ORF">SAMN04488564_106394</name>
</gene>
<dbReference type="OrthoDB" id="5168853at2"/>
<dbReference type="InterPro" id="IPR051209">
    <property type="entry name" value="FAD-bind_Monooxygenase_sf"/>
</dbReference>
<dbReference type="PANTHER" id="PTHR42877">
    <property type="entry name" value="L-ORNITHINE N(5)-MONOOXYGENASE-RELATED"/>
    <property type="match status" value="1"/>
</dbReference>
<dbReference type="RefSeq" id="WP_093599394.1">
    <property type="nucleotide sequence ID" value="NZ_FOYL01000006.1"/>
</dbReference>
<feature type="region of interest" description="Disordered" evidence="1">
    <location>
        <begin position="503"/>
        <end position="526"/>
    </location>
</feature>
<dbReference type="SUPFAM" id="SSF51905">
    <property type="entry name" value="FAD/NAD(P)-binding domain"/>
    <property type="match status" value="2"/>
</dbReference>
<dbReference type="EMBL" id="FOYL01000006">
    <property type="protein sequence ID" value="SFR22865.1"/>
    <property type="molecule type" value="Genomic_DNA"/>
</dbReference>
<name>A0A1I6EYS6_9PSEU</name>
<dbReference type="Proteomes" id="UP000198583">
    <property type="component" value="Unassembled WGS sequence"/>
</dbReference>
<evidence type="ECO:0000313" key="3">
    <source>
        <dbReference type="Proteomes" id="UP000198583"/>
    </source>
</evidence>
<dbReference type="Pfam" id="PF13738">
    <property type="entry name" value="Pyr_redox_3"/>
    <property type="match status" value="1"/>
</dbReference>
<keyword evidence="3" id="KW-1185">Reference proteome</keyword>
<protein>
    <submittedName>
        <fullName evidence="2">Predicted flavoprotein CzcO associated with the cation diffusion facilitator CzcD</fullName>
    </submittedName>
</protein>
<dbReference type="AlphaFoldDB" id="A0A1I6EYS6"/>
<organism evidence="2 3">
    <name type="scientific">Lentzea waywayandensis</name>
    <dbReference type="NCBI Taxonomy" id="84724"/>
    <lineage>
        <taxon>Bacteria</taxon>
        <taxon>Bacillati</taxon>
        <taxon>Actinomycetota</taxon>
        <taxon>Actinomycetes</taxon>
        <taxon>Pseudonocardiales</taxon>
        <taxon>Pseudonocardiaceae</taxon>
        <taxon>Lentzea</taxon>
    </lineage>
</organism>
<reference evidence="3" key="1">
    <citation type="submission" date="2016-10" db="EMBL/GenBank/DDBJ databases">
        <authorList>
            <person name="Varghese N."/>
            <person name="Submissions S."/>
        </authorList>
    </citation>
    <scope>NUCLEOTIDE SEQUENCE [LARGE SCALE GENOMIC DNA]</scope>
    <source>
        <strain evidence="3">DSM 44232</strain>
    </source>
</reference>
<evidence type="ECO:0000256" key="1">
    <source>
        <dbReference type="SAM" id="MobiDB-lite"/>
    </source>
</evidence>
<sequence>MAPQYDAVIVGAGFGGMGAAIELKRLGLHDLLILEREDDLGGTWHVNRYPGLAVDIPSSTYSYSFEPNPHWSRLFAPGSELKRYAGHVAAKYGLRPLMRFGVTVTGARWRDDHWEVVAGEETFTARYLVTATGFLSMPKTPDIAGVESFQGKVIHTAAWEPADLTGQRVAVIGTGATAVQLIPEIARQASAVTVYQRTPIWVSPKPDYPIPSPVRKLFARLPFAQRAVRWVGSSVLELMMISGVVRYKQLRVVNRLAERWCRAHLHRQVRDPELRRELTPDYSFGCKRPTFSNDYFRTFTRPHVRLETSAIERIDATGVVTAQGRTEIDVLVLATGFNLWDTNFPAFEVIGRDGRDLGAWWRQNRFQAYEGITVPGFPNYLSLNSPYSYSGLSYFTTIECQMTHMRRLFTAMRSRGSAVFEITQQANDEFLERMRAKVTQNSVFSLGQCSTAHSYYFNQHGEATLLRPTSTVSAHRAARSFPLSHYDFSNVRLMTSSPRDIESAMGAANRSGSTSRVHTSRQRPSP</sequence>
<evidence type="ECO:0000313" key="2">
    <source>
        <dbReference type="EMBL" id="SFR22865.1"/>
    </source>
</evidence>
<accession>A0A1I6EYS6</accession>
<dbReference type="PRINTS" id="PR00411">
    <property type="entry name" value="PNDRDTASEI"/>
</dbReference>
<proteinExistence type="predicted"/>
<dbReference type="PANTHER" id="PTHR42877:SF4">
    <property type="entry name" value="FAD_NAD(P)-BINDING DOMAIN-CONTAINING PROTEIN-RELATED"/>
    <property type="match status" value="1"/>
</dbReference>
<feature type="compositionally biased region" description="Polar residues" evidence="1">
    <location>
        <begin position="510"/>
        <end position="526"/>
    </location>
</feature>